<evidence type="ECO:0000313" key="3">
    <source>
        <dbReference type="Proteomes" id="UP000604046"/>
    </source>
</evidence>
<sequence>MQGFPQRFVHHNTPRILGFVVAVPRYLLSTALKAPTLLAAVVAFYLICAVLPSGLIGDLVMIAAEAVLLRVILQVLLRDRDLILAESIKKVCQKKEAPGSVVAVLGAAHCNGVRRLLLEGLPDAVVKDTVPEAEPANAA</sequence>
<protein>
    <recommendedName>
        <fullName evidence="4">TraB domain-containing protein</fullName>
    </recommendedName>
</protein>
<feature type="transmembrane region" description="Helical" evidence="1">
    <location>
        <begin position="34"/>
        <end position="53"/>
    </location>
</feature>
<dbReference type="Proteomes" id="UP000604046">
    <property type="component" value="Unassembled WGS sequence"/>
</dbReference>
<comment type="caution">
    <text evidence="2">The sequence shown here is derived from an EMBL/GenBank/DDBJ whole genome shotgun (WGS) entry which is preliminary data.</text>
</comment>
<gene>
    <name evidence="2" type="ORF">SNAT2548_LOCUS1470</name>
</gene>
<reference evidence="2" key="1">
    <citation type="submission" date="2021-02" db="EMBL/GenBank/DDBJ databases">
        <authorList>
            <person name="Dougan E. K."/>
            <person name="Rhodes N."/>
            <person name="Thang M."/>
            <person name="Chan C."/>
        </authorList>
    </citation>
    <scope>NUCLEOTIDE SEQUENCE</scope>
</reference>
<accession>A0A812H4E6</accession>
<name>A0A812H4E6_9DINO</name>
<proteinExistence type="predicted"/>
<keyword evidence="3" id="KW-1185">Reference proteome</keyword>
<dbReference type="EMBL" id="CAJNDS010000081">
    <property type="protein sequence ID" value="CAE6948005.1"/>
    <property type="molecule type" value="Genomic_DNA"/>
</dbReference>
<evidence type="ECO:0000256" key="1">
    <source>
        <dbReference type="SAM" id="Phobius"/>
    </source>
</evidence>
<evidence type="ECO:0000313" key="2">
    <source>
        <dbReference type="EMBL" id="CAE6948005.1"/>
    </source>
</evidence>
<keyword evidence="1" id="KW-0812">Transmembrane</keyword>
<dbReference type="OrthoDB" id="193600at2759"/>
<dbReference type="AlphaFoldDB" id="A0A812H4E6"/>
<organism evidence="2 3">
    <name type="scientific">Symbiodinium natans</name>
    <dbReference type="NCBI Taxonomy" id="878477"/>
    <lineage>
        <taxon>Eukaryota</taxon>
        <taxon>Sar</taxon>
        <taxon>Alveolata</taxon>
        <taxon>Dinophyceae</taxon>
        <taxon>Suessiales</taxon>
        <taxon>Symbiodiniaceae</taxon>
        <taxon>Symbiodinium</taxon>
    </lineage>
</organism>
<keyword evidence="1" id="KW-1133">Transmembrane helix</keyword>
<keyword evidence="1" id="KW-0472">Membrane</keyword>
<evidence type="ECO:0008006" key="4">
    <source>
        <dbReference type="Google" id="ProtNLM"/>
    </source>
</evidence>